<dbReference type="Pfam" id="PF05239">
    <property type="entry name" value="PRC"/>
    <property type="match status" value="1"/>
</dbReference>
<organism evidence="2">
    <name type="scientific">Archaeoglobus fulgidus</name>
    <dbReference type="NCBI Taxonomy" id="2234"/>
    <lineage>
        <taxon>Archaea</taxon>
        <taxon>Methanobacteriati</taxon>
        <taxon>Methanobacteriota</taxon>
        <taxon>Archaeoglobi</taxon>
        <taxon>Archaeoglobales</taxon>
        <taxon>Archaeoglobaceae</taxon>
        <taxon>Archaeoglobus</taxon>
    </lineage>
</organism>
<reference evidence="2" key="1">
    <citation type="journal article" date="2020" name="mSystems">
        <title>Genome- and Community-Level Interaction Insights into Carbon Utilization and Element Cycling Functions of Hydrothermarchaeota in Hydrothermal Sediment.</title>
        <authorList>
            <person name="Zhou Z."/>
            <person name="Liu Y."/>
            <person name="Xu W."/>
            <person name="Pan J."/>
            <person name="Luo Z.H."/>
            <person name="Li M."/>
        </authorList>
    </citation>
    <scope>NUCLEOTIDE SEQUENCE [LARGE SCALE GENOMIC DNA]</scope>
    <source>
        <strain evidence="2">SpSt-587</strain>
    </source>
</reference>
<dbReference type="InterPro" id="IPR027275">
    <property type="entry name" value="PRC-brl_dom"/>
</dbReference>
<protein>
    <submittedName>
        <fullName evidence="2">Photosystem reaction center subunit H</fullName>
    </submittedName>
</protein>
<accession>A0A7J3M1E0</accession>
<dbReference type="PANTHER" id="PTHR38137">
    <property type="entry name" value="PRC-BARREL DOMAIN PROTEIN"/>
    <property type="match status" value="1"/>
</dbReference>
<sequence length="96" mass="10691">MSGEITTLFGMKVFTDEGRYVGKIEDVVIDTNASAISGIVVVEYNKALIDSSSRGVVIPYRLVRAVGDIVIVRDVFTRRFQTAPELRELVINEKNE</sequence>
<evidence type="ECO:0000313" key="2">
    <source>
        <dbReference type="EMBL" id="HGT82777.1"/>
    </source>
</evidence>
<dbReference type="AlphaFoldDB" id="A0A7J3M1E0"/>
<proteinExistence type="predicted"/>
<dbReference type="PANTHER" id="PTHR38137:SF1">
    <property type="entry name" value="PRC-BARREL DOMAIN-CONTAINING PROTEIN"/>
    <property type="match status" value="1"/>
</dbReference>
<dbReference type="SUPFAM" id="SSF50346">
    <property type="entry name" value="PRC-barrel domain"/>
    <property type="match status" value="1"/>
</dbReference>
<dbReference type="EMBL" id="DSYZ01000078">
    <property type="protein sequence ID" value="HGT82777.1"/>
    <property type="molecule type" value="Genomic_DNA"/>
</dbReference>
<name>A0A7J3M1E0_ARCFL</name>
<dbReference type="Gene3D" id="2.30.30.240">
    <property type="entry name" value="PRC-barrel domain"/>
    <property type="match status" value="1"/>
</dbReference>
<evidence type="ECO:0000259" key="1">
    <source>
        <dbReference type="Pfam" id="PF05239"/>
    </source>
</evidence>
<dbReference type="InterPro" id="IPR011033">
    <property type="entry name" value="PRC_barrel-like_sf"/>
</dbReference>
<gene>
    <name evidence="2" type="ORF">ENT52_03525</name>
</gene>
<feature type="domain" description="PRC-barrel" evidence="1">
    <location>
        <begin position="5"/>
        <end position="74"/>
    </location>
</feature>
<comment type="caution">
    <text evidence="2">The sequence shown here is derived from an EMBL/GenBank/DDBJ whole genome shotgun (WGS) entry which is preliminary data.</text>
</comment>